<organism evidence="2 3">
    <name type="scientific">Roseisolibacter agri</name>
    <dbReference type="NCBI Taxonomy" id="2014610"/>
    <lineage>
        <taxon>Bacteria</taxon>
        <taxon>Pseudomonadati</taxon>
        <taxon>Gemmatimonadota</taxon>
        <taxon>Gemmatimonadia</taxon>
        <taxon>Gemmatimonadales</taxon>
        <taxon>Gemmatimonadaceae</taxon>
        <taxon>Roseisolibacter</taxon>
    </lineage>
</organism>
<dbReference type="Proteomes" id="UP001161325">
    <property type="component" value="Unassembled WGS sequence"/>
</dbReference>
<accession>A0AA37QE79</accession>
<comment type="caution">
    <text evidence="2">The sequence shown here is derived from an EMBL/GenBank/DDBJ whole genome shotgun (WGS) entry which is preliminary data.</text>
</comment>
<sequence length="129" mass="14107">MPTPDPIDDYIAGFPAPIQERLVAMRRTIRAHAPQATERIAYRIPTFHQGGNLVHFAAFAHHIGFYPGPSGITAFADALASYRQAKGSVQFPHDAPLPLDLVAAIVAFRVRENGAKRAPKRASKRVPKS</sequence>
<dbReference type="Gene3D" id="3.90.1150.200">
    <property type="match status" value="1"/>
</dbReference>
<reference evidence="2" key="1">
    <citation type="submission" date="2022-08" db="EMBL/GenBank/DDBJ databases">
        <title>Draft genome sequencing of Roseisolibacter agri AW1220.</title>
        <authorList>
            <person name="Tobiishi Y."/>
            <person name="Tonouchi A."/>
        </authorList>
    </citation>
    <scope>NUCLEOTIDE SEQUENCE</scope>
    <source>
        <strain evidence="2">AW1220</strain>
    </source>
</reference>
<evidence type="ECO:0000259" key="1">
    <source>
        <dbReference type="Pfam" id="PF08818"/>
    </source>
</evidence>
<dbReference type="EMBL" id="BRXS01000002">
    <property type="protein sequence ID" value="GLC24660.1"/>
    <property type="molecule type" value="Genomic_DNA"/>
</dbReference>
<dbReference type="Pfam" id="PF08818">
    <property type="entry name" value="DUF1801"/>
    <property type="match status" value="1"/>
</dbReference>
<protein>
    <recommendedName>
        <fullName evidence="1">YdhG-like domain-containing protein</fullName>
    </recommendedName>
</protein>
<dbReference type="InterPro" id="IPR014922">
    <property type="entry name" value="YdhG-like"/>
</dbReference>
<dbReference type="RefSeq" id="WP_284349106.1">
    <property type="nucleotide sequence ID" value="NZ_BRXS01000002.1"/>
</dbReference>
<feature type="domain" description="YdhG-like" evidence="1">
    <location>
        <begin position="19"/>
        <end position="110"/>
    </location>
</feature>
<evidence type="ECO:0000313" key="2">
    <source>
        <dbReference type="EMBL" id="GLC24660.1"/>
    </source>
</evidence>
<dbReference type="SUPFAM" id="SSF159888">
    <property type="entry name" value="YdhG-like"/>
    <property type="match status" value="1"/>
</dbReference>
<proteinExistence type="predicted"/>
<keyword evidence="3" id="KW-1185">Reference proteome</keyword>
<evidence type="ECO:0000313" key="3">
    <source>
        <dbReference type="Proteomes" id="UP001161325"/>
    </source>
</evidence>
<dbReference type="AlphaFoldDB" id="A0AA37QE79"/>
<gene>
    <name evidence="2" type="ORF">rosag_11730</name>
</gene>
<name>A0AA37QE79_9BACT</name>